<keyword evidence="2" id="KW-1185">Reference proteome</keyword>
<dbReference type="AlphaFoldDB" id="A0A518RF71"/>
<name>A0A518RF71_9SPHN</name>
<dbReference type="PANTHER" id="PTHR33361:SF2">
    <property type="entry name" value="DUF885 DOMAIN-CONTAINING PROTEIN"/>
    <property type="match status" value="1"/>
</dbReference>
<proteinExistence type="predicted"/>
<gene>
    <name evidence="1" type="ORF">FPZ54_08555</name>
</gene>
<organism evidence="1 2">
    <name type="scientific">Sphingomonas suaedae</name>
    <dbReference type="NCBI Taxonomy" id="2599297"/>
    <lineage>
        <taxon>Bacteria</taxon>
        <taxon>Pseudomonadati</taxon>
        <taxon>Pseudomonadota</taxon>
        <taxon>Alphaproteobacteria</taxon>
        <taxon>Sphingomonadales</taxon>
        <taxon>Sphingomonadaceae</taxon>
        <taxon>Sphingomonas</taxon>
    </lineage>
</organism>
<dbReference type="OrthoDB" id="9763405at2"/>
<accession>A0A518RF71</accession>
<dbReference type="EMBL" id="CP042239">
    <property type="protein sequence ID" value="QDX26069.1"/>
    <property type="molecule type" value="Genomic_DNA"/>
</dbReference>
<reference evidence="1 2" key="1">
    <citation type="submission" date="2019-07" db="EMBL/GenBank/DDBJ databases">
        <title>Sphingomonas alkalisoli sp. nov., isolated from rhizosphere soil of Suaedae salsa.</title>
        <authorList>
            <person name="Zhang H."/>
            <person name="Xu L."/>
            <person name="Zhang J.-X."/>
            <person name="Sun J.-Q."/>
        </authorList>
    </citation>
    <scope>NUCLEOTIDE SEQUENCE [LARGE SCALE GENOMIC DNA]</scope>
    <source>
        <strain evidence="1 2">XS-10</strain>
    </source>
</reference>
<dbReference type="Pfam" id="PF05960">
    <property type="entry name" value="DUF885"/>
    <property type="match status" value="1"/>
</dbReference>
<evidence type="ECO:0000313" key="1">
    <source>
        <dbReference type="EMBL" id="QDX26069.1"/>
    </source>
</evidence>
<dbReference type="PANTHER" id="PTHR33361">
    <property type="entry name" value="GLR0591 PROTEIN"/>
    <property type="match status" value="1"/>
</dbReference>
<dbReference type="InterPro" id="IPR010281">
    <property type="entry name" value="DUF885"/>
</dbReference>
<dbReference type="KEGG" id="ssua:FPZ54_08555"/>
<sequence>MNISLIRRRRFGRSVLRDTGAKVSASSVTAVMALALATPVAANPSDEFRTLLDDHFDWVLKENPGFARSVGVDIDPTAVGDVSLAAEDRRAQAEAVFLKRLDAIPDAGLTPAQRTDKAILRRLLSESIEGNGFGQRTILFTSYSNPWQGAAGQGERTAFRRKSDYAAYLDRLAKFPATNDTLIHITAQAVKGGYVQPCVSLVGFEGTITGVIQQDATQSRFYAPFTRTKPVDATDAEWAALQARAKKTVTEVINPAYAKAADFYRTSYAPKCAKTVGVSAQPDGARYYAFRIRQLTTTDLTADQIHKVGLDEVARIRAEMEKVAKDAGFATREAFVEELRTNPKYYARTPEELMAAAALQAKEIDGKMPGFFNRLPRLPYGLRRIPAETAEGTTTAYYGPGNPELGMAGHYYVNTSKLDQRPLYELPALTAHEAVPGHHHQIALQQELETAKFRRYLANFTAFTEGWGLYAERVGIEMGLYDTPEKQMGRLSYEMWRACRLVVDTGIHSKGWTKEQAVKFMLDNTALSAANIDAEVNRYISWPGQALGYKLGELKIRELRARAEQALGNDFDLKRFHDAVLEQGAVPLDVLDAQIDIFIAAEKERIAKAG</sequence>
<protein>
    <submittedName>
        <fullName evidence="1">DUF885 domain-containing protein</fullName>
    </submittedName>
</protein>
<dbReference type="Proteomes" id="UP000318055">
    <property type="component" value="Chromosome"/>
</dbReference>
<evidence type="ECO:0000313" key="2">
    <source>
        <dbReference type="Proteomes" id="UP000318055"/>
    </source>
</evidence>